<keyword evidence="8" id="KW-1185">Reference proteome</keyword>
<dbReference type="Pfam" id="PF00294">
    <property type="entry name" value="PfkB"/>
    <property type="match status" value="1"/>
</dbReference>
<reference evidence="7 8" key="1">
    <citation type="submission" date="2023-11" db="EMBL/GenBank/DDBJ databases">
        <title>Lentzea sokolovensis, sp. nov., Lentzea kristufkii, sp. nov., and Lentzea miocenensis, sp. nov., rare actinobacteria from Sokolov Coal Basin, Miocene lacustrine sediment, Czech Republic.</title>
        <authorList>
            <person name="Lara A."/>
            <person name="Kotroba L."/>
            <person name="Nouioui I."/>
            <person name="Neumann-Schaal M."/>
            <person name="Mast Y."/>
            <person name="Chronakova A."/>
        </authorList>
    </citation>
    <scope>NUCLEOTIDE SEQUENCE [LARGE SCALE GENOMIC DNA]</scope>
    <source>
        <strain evidence="7 8">BCCO 10_0856</strain>
    </source>
</reference>
<keyword evidence="4 7" id="KW-0418">Kinase</keyword>
<evidence type="ECO:0000256" key="5">
    <source>
        <dbReference type="ARBA" id="ARBA00022840"/>
    </source>
</evidence>
<keyword evidence="5" id="KW-0067">ATP-binding</keyword>
<dbReference type="RefSeq" id="WP_319971783.1">
    <property type="nucleotide sequence ID" value="NZ_JAXAVW010000049.1"/>
</dbReference>
<keyword evidence="3" id="KW-0547">Nucleotide-binding</keyword>
<dbReference type="EC" id="2.7.1.-" evidence="7"/>
<comment type="similarity">
    <text evidence="1">Belongs to the carbohydrate kinase PfkB family.</text>
</comment>
<dbReference type="CDD" id="cd01167">
    <property type="entry name" value="bac_FRK"/>
    <property type="match status" value="1"/>
</dbReference>
<dbReference type="PANTHER" id="PTHR43085">
    <property type="entry name" value="HEXOKINASE FAMILY MEMBER"/>
    <property type="match status" value="1"/>
</dbReference>
<feature type="domain" description="Carbohydrate kinase PfkB" evidence="6">
    <location>
        <begin position="2"/>
        <end position="303"/>
    </location>
</feature>
<evidence type="ECO:0000256" key="3">
    <source>
        <dbReference type="ARBA" id="ARBA00022741"/>
    </source>
</evidence>
<proteinExistence type="inferred from homology"/>
<dbReference type="InterPro" id="IPR002173">
    <property type="entry name" value="Carboh/pur_kinase_PfkB_CS"/>
</dbReference>
<dbReference type="InterPro" id="IPR029056">
    <property type="entry name" value="Ribokinase-like"/>
</dbReference>
<dbReference type="GO" id="GO:0016301">
    <property type="term" value="F:kinase activity"/>
    <property type="evidence" value="ECO:0007669"/>
    <property type="project" value="UniProtKB-KW"/>
</dbReference>
<gene>
    <name evidence="7" type="ORF">SK803_41895</name>
</gene>
<dbReference type="EMBL" id="JAXAVW010000049">
    <property type="protein sequence ID" value="MDX8036788.1"/>
    <property type="molecule type" value="Genomic_DNA"/>
</dbReference>
<keyword evidence="2 7" id="KW-0808">Transferase</keyword>
<evidence type="ECO:0000313" key="7">
    <source>
        <dbReference type="EMBL" id="MDX8036788.1"/>
    </source>
</evidence>
<evidence type="ECO:0000256" key="1">
    <source>
        <dbReference type="ARBA" id="ARBA00010688"/>
    </source>
</evidence>
<comment type="caution">
    <text evidence="7">The sequence shown here is derived from an EMBL/GenBank/DDBJ whole genome shotgun (WGS) entry which is preliminary data.</text>
</comment>
<reference evidence="7 8" key="2">
    <citation type="submission" date="2023-11" db="EMBL/GenBank/DDBJ databases">
        <authorList>
            <person name="Lara A.C."/>
            <person name="Chronakova A."/>
        </authorList>
    </citation>
    <scope>NUCLEOTIDE SEQUENCE [LARGE SCALE GENOMIC DNA]</scope>
    <source>
        <strain evidence="7 8">BCCO 10_0856</strain>
    </source>
</reference>
<organism evidence="7 8">
    <name type="scientific">Lentzea miocenica</name>
    <dbReference type="NCBI Taxonomy" id="3095431"/>
    <lineage>
        <taxon>Bacteria</taxon>
        <taxon>Bacillati</taxon>
        <taxon>Actinomycetota</taxon>
        <taxon>Actinomycetes</taxon>
        <taxon>Pseudonocardiales</taxon>
        <taxon>Pseudonocardiaceae</taxon>
        <taxon>Lentzea</taxon>
    </lineage>
</organism>
<sequence length="315" mass="32982">MIVVAGEALVDMVPVGDDELTPLAPKLGGGPYNVAVALGRLDVPTAFLSRVSTDHFGEQLIKRLHASRVATVLVQRGQENTTLAVVGLADDGSARYSFYVDGTADRLVEDPGPLPAEAKAVSFGTLSLVLEPGASVYETVLRRESKRLLVALDPNIRAGLIDDPGAYRKRFRSWLPDVGLLKLSVEDARWLAEDGDVQGGDVIEIARTWISQGPAAVVLTKGGDGLSVITATGQVDVPPVKVDVVDTIGAGDTVQGALLAWLHDHDALSVEKVRALTSDEWTDALTYAGAAAAITCSRAGAEPPFASELTAALGG</sequence>
<evidence type="ECO:0000313" key="8">
    <source>
        <dbReference type="Proteomes" id="UP001285521"/>
    </source>
</evidence>
<protein>
    <submittedName>
        <fullName evidence="7">Carbohydrate kinase</fullName>
        <ecNumber evidence="7">2.7.1.-</ecNumber>
    </submittedName>
</protein>
<dbReference type="SUPFAM" id="SSF53613">
    <property type="entry name" value="Ribokinase-like"/>
    <property type="match status" value="1"/>
</dbReference>
<dbReference type="InterPro" id="IPR050306">
    <property type="entry name" value="PfkB_Carbo_kinase"/>
</dbReference>
<name>A0ABU4TFW2_9PSEU</name>
<evidence type="ECO:0000259" key="6">
    <source>
        <dbReference type="Pfam" id="PF00294"/>
    </source>
</evidence>
<dbReference type="Gene3D" id="3.40.1190.20">
    <property type="match status" value="1"/>
</dbReference>
<dbReference type="InterPro" id="IPR011611">
    <property type="entry name" value="PfkB_dom"/>
</dbReference>
<accession>A0ABU4TFW2</accession>
<dbReference type="PANTHER" id="PTHR43085:SF1">
    <property type="entry name" value="PSEUDOURIDINE KINASE-RELATED"/>
    <property type="match status" value="1"/>
</dbReference>
<dbReference type="PROSITE" id="PS00584">
    <property type="entry name" value="PFKB_KINASES_2"/>
    <property type="match status" value="1"/>
</dbReference>
<evidence type="ECO:0000256" key="2">
    <source>
        <dbReference type="ARBA" id="ARBA00022679"/>
    </source>
</evidence>
<dbReference type="Proteomes" id="UP001285521">
    <property type="component" value="Unassembled WGS sequence"/>
</dbReference>
<evidence type="ECO:0000256" key="4">
    <source>
        <dbReference type="ARBA" id="ARBA00022777"/>
    </source>
</evidence>